<dbReference type="Proteomes" id="UP000218164">
    <property type="component" value="Unassembled WGS sequence"/>
</dbReference>
<dbReference type="AlphaFoldDB" id="A0A2A2HTA4"/>
<sequence>MNFLQESCVRKKKKDGTIEKRQYFIKNIYELKLCFEFKVSKIIGRDFKFRGSEDRNIVKRNY</sequence>
<organism evidence="1 2">
    <name type="scientific">Methanosarcina spelaei</name>
    <dbReference type="NCBI Taxonomy" id="1036679"/>
    <lineage>
        <taxon>Archaea</taxon>
        <taxon>Methanobacteriati</taxon>
        <taxon>Methanobacteriota</taxon>
        <taxon>Stenosarchaea group</taxon>
        <taxon>Methanomicrobia</taxon>
        <taxon>Methanosarcinales</taxon>
        <taxon>Methanosarcinaceae</taxon>
        <taxon>Methanosarcina</taxon>
    </lineage>
</organism>
<comment type="caution">
    <text evidence="1">The sequence shown here is derived from an EMBL/GenBank/DDBJ whole genome shotgun (WGS) entry which is preliminary data.</text>
</comment>
<dbReference type="EMBL" id="LMVP01000201">
    <property type="protein sequence ID" value="PAV12677.1"/>
    <property type="molecule type" value="Genomic_DNA"/>
</dbReference>
<protein>
    <submittedName>
        <fullName evidence="1">Uncharacterized protein</fullName>
    </submittedName>
</protein>
<evidence type="ECO:0000313" key="2">
    <source>
        <dbReference type="Proteomes" id="UP000218164"/>
    </source>
</evidence>
<evidence type="ECO:0000313" key="1">
    <source>
        <dbReference type="EMBL" id="PAV12677.1"/>
    </source>
</evidence>
<proteinExistence type="predicted"/>
<reference evidence="1 2" key="1">
    <citation type="journal article" date="2017" name="BMC Genomics">
        <title>Genomic analysis of methanogenic archaea reveals a shift towards energy conservation.</title>
        <authorList>
            <person name="Gilmore S.P."/>
            <person name="Henske J.K."/>
            <person name="Sexton J.A."/>
            <person name="Solomon K.V."/>
            <person name="Seppala S."/>
            <person name="Yoo J.I."/>
            <person name="Huyett L.M."/>
            <person name="Pressman A."/>
            <person name="Cogan J.Z."/>
            <person name="Kivenson V."/>
            <person name="Peng X."/>
            <person name="Tan Y."/>
            <person name="Valentine D.L."/>
            <person name="O'Malley M.A."/>
        </authorList>
    </citation>
    <scope>NUCLEOTIDE SEQUENCE [LARGE SCALE GENOMIC DNA]</scope>
    <source>
        <strain evidence="1 2">MC-15</strain>
    </source>
</reference>
<accession>A0A2A2HTA4</accession>
<gene>
    <name evidence="1" type="ORF">ASJ81_05585</name>
</gene>
<keyword evidence="2" id="KW-1185">Reference proteome</keyword>
<name>A0A2A2HTA4_9EURY</name>